<evidence type="ECO:0000313" key="3">
    <source>
        <dbReference type="EMBL" id="QEG39226.1"/>
    </source>
</evidence>
<protein>
    <submittedName>
        <fullName evidence="3">von Willebrand factor type A domain protein</fullName>
    </submittedName>
</protein>
<dbReference type="OrthoDB" id="247963at2"/>
<feature type="transmembrane region" description="Helical" evidence="1">
    <location>
        <begin position="44"/>
        <end position="68"/>
    </location>
</feature>
<keyword evidence="1" id="KW-0812">Transmembrane</keyword>
<dbReference type="Pfam" id="PF13519">
    <property type="entry name" value="VWA_2"/>
    <property type="match status" value="1"/>
</dbReference>
<dbReference type="PROSITE" id="PS50234">
    <property type="entry name" value="VWFA"/>
    <property type="match status" value="1"/>
</dbReference>
<dbReference type="RefSeq" id="WP_068138467.1">
    <property type="nucleotide sequence ID" value="NZ_CP042914.1"/>
</dbReference>
<keyword evidence="4" id="KW-1185">Reference proteome</keyword>
<dbReference type="AlphaFoldDB" id="A0A5B9QQA9"/>
<feature type="domain" description="VWFA" evidence="2">
    <location>
        <begin position="84"/>
        <end position="304"/>
    </location>
</feature>
<dbReference type="SUPFAM" id="SSF53300">
    <property type="entry name" value="vWA-like"/>
    <property type="match status" value="1"/>
</dbReference>
<dbReference type="InterPro" id="IPR036465">
    <property type="entry name" value="vWFA_dom_sf"/>
</dbReference>
<dbReference type="Proteomes" id="UP000325286">
    <property type="component" value="Chromosome"/>
</dbReference>
<evidence type="ECO:0000313" key="4">
    <source>
        <dbReference type="Proteomes" id="UP000325286"/>
    </source>
</evidence>
<gene>
    <name evidence="3" type="ORF">UC8_11870</name>
</gene>
<keyword evidence="1" id="KW-0472">Membrane</keyword>
<keyword evidence="1" id="KW-1133">Transmembrane helix</keyword>
<reference evidence="3 4" key="1">
    <citation type="submission" date="2019-08" db="EMBL/GenBank/DDBJ databases">
        <title>Deep-cultivation of Planctomycetes and their phenomic and genomic characterization uncovers novel biology.</title>
        <authorList>
            <person name="Wiegand S."/>
            <person name="Jogler M."/>
            <person name="Boedeker C."/>
            <person name="Pinto D."/>
            <person name="Vollmers J."/>
            <person name="Rivas-Marin E."/>
            <person name="Kohn T."/>
            <person name="Peeters S.H."/>
            <person name="Heuer A."/>
            <person name="Rast P."/>
            <person name="Oberbeckmann S."/>
            <person name="Bunk B."/>
            <person name="Jeske O."/>
            <person name="Meyerdierks A."/>
            <person name="Storesund J.E."/>
            <person name="Kallscheuer N."/>
            <person name="Luecker S."/>
            <person name="Lage O.M."/>
            <person name="Pohl T."/>
            <person name="Merkel B.J."/>
            <person name="Hornburger P."/>
            <person name="Mueller R.-W."/>
            <person name="Bruemmer F."/>
            <person name="Labrenz M."/>
            <person name="Spormann A.M."/>
            <person name="Op den Camp H."/>
            <person name="Overmann J."/>
            <person name="Amann R."/>
            <person name="Jetten M.S.M."/>
            <person name="Mascher T."/>
            <person name="Medema M.H."/>
            <person name="Devos D.P."/>
            <person name="Kaster A.-K."/>
            <person name="Ovreas L."/>
            <person name="Rohde M."/>
            <person name="Galperin M.Y."/>
            <person name="Jogler C."/>
        </authorList>
    </citation>
    <scope>NUCLEOTIDE SEQUENCE [LARGE SCALE GENOMIC DNA]</scope>
    <source>
        <strain evidence="3 4">UC8</strain>
    </source>
</reference>
<feature type="transmembrane region" description="Helical" evidence="1">
    <location>
        <begin position="322"/>
        <end position="342"/>
    </location>
</feature>
<proteinExistence type="predicted"/>
<name>A0A5B9QQA9_9BACT</name>
<evidence type="ECO:0000256" key="1">
    <source>
        <dbReference type="SAM" id="Phobius"/>
    </source>
</evidence>
<dbReference type="Gene3D" id="3.40.50.410">
    <property type="entry name" value="von Willebrand factor, type A domain"/>
    <property type="match status" value="1"/>
</dbReference>
<dbReference type="KEGG" id="rul:UC8_11870"/>
<dbReference type="SMART" id="SM00327">
    <property type="entry name" value="VWA"/>
    <property type="match status" value="1"/>
</dbReference>
<dbReference type="CDD" id="cd00198">
    <property type="entry name" value="vWFA"/>
    <property type="match status" value="1"/>
</dbReference>
<dbReference type="EMBL" id="CP042914">
    <property type="protein sequence ID" value="QEG39226.1"/>
    <property type="molecule type" value="Genomic_DNA"/>
</dbReference>
<accession>A0A5B9QQA9</accession>
<feature type="transmembrane region" description="Helical" evidence="1">
    <location>
        <begin position="6"/>
        <end position="23"/>
    </location>
</feature>
<evidence type="ECO:0000259" key="2">
    <source>
        <dbReference type="PROSITE" id="PS50234"/>
    </source>
</evidence>
<sequence length="349" mass="37758">MTFVHPQWLLLLVFPLALGLWSVRRRGAGLRMPFDHQSHASRPWLAGLLRGVELLPAVILAVAVVLIARPQVLRVPEQDRVATHITVCMDVSGSMGVGMGDQNRYESAAAAIESFTYAREGDAIGLTLFGSWPLRWVPLTKDLQVLRNALVFANPRNQPSGMGGTMIGSALSYCADNMQREAARLDGTDTGPQSVDQWRQQRAAEQLFRSASLQGSAAGGGLSSPPSTDRLLILVSDGASGDLNGQDQIDRISGQLNDAGITMYHIHIGSDTIPPAVSSIARATGGDAFLATNSDGLRLIFNHIDQMQPARFVANASLPVDYFEPFVTIGAVALLLYALSLLKWRYTPW</sequence>
<organism evidence="3 4">
    <name type="scientific">Roseimaritima ulvae</name>
    <dbReference type="NCBI Taxonomy" id="980254"/>
    <lineage>
        <taxon>Bacteria</taxon>
        <taxon>Pseudomonadati</taxon>
        <taxon>Planctomycetota</taxon>
        <taxon>Planctomycetia</taxon>
        <taxon>Pirellulales</taxon>
        <taxon>Pirellulaceae</taxon>
        <taxon>Roseimaritima</taxon>
    </lineage>
</organism>
<dbReference type="InterPro" id="IPR002035">
    <property type="entry name" value="VWF_A"/>
</dbReference>